<organism evidence="2 3">
    <name type="scientific">Carnegiea gigantea</name>
    <dbReference type="NCBI Taxonomy" id="171969"/>
    <lineage>
        <taxon>Eukaryota</taxon>
        <taxon>Viridiplantae</taxon>
        <taxon>Streptophyta</taxon>
        <taxon>Embryophyta</taxon>
        <taxon>Tracheophyta</taxon>
        <taxon>Spermatophyta</taxon>
        <taxon>Magnoliopsida</taxon>
        <taxon>eudicotyledons</taxon>
        <taxon>Gunneridae</taxon>
        <taxon>Pentapetalae</taxon>
        <taxon>Caryophyllales</taxon>
        <taxon>Cactineae</taxon>
        <taxon>Cactaceae</taxon>
        <taxon>Cactoideae</taxon>
        <taxon>Echinocereeae</taxon>
        <taxon>Carnegiea</taxon>
    </lineage>
</organism>
<comment type="caution">
    <text evidence="2">The sequence shown here is derived from an EMBL/GenBank/DDBJ whole genome shotgun (WGS) entry which is preliminary data.</text>
</comment>
<dbReference type="EMBL" id="JAKOGI010000156">
    <property type="protein sequence ID" value="KAJ8441677.1"/>
    <property type="molecule type" value="Genomic_DNA"/>
</dbReference>
<dbReference type="Proteomes" id="UP001153076">
    <property type="component" value="Unassembled WGS sequence"/>
</dbReference>
<accession>A0A9Q1KF66</accession>
<feature type="compositionally biased region" description="Low complexity" evidence="1">
    <location>
        <begin position="19"/>
        <end position="39"/>
    </location>
</feature>
<feature type="compositionally biased region" description="Basic and acidic residues" evidence="1">
    <location>
        <begin position="70"/>
        <end position="87"/>
    </location>
</feature>
<protein>
    <submittedName>
        <fullName evidence="2">Uncharacterized protein</fullName>
    </submittedName>
</protein>
<evidence type="ECO:0000313" key="2">
    <source>
        <dbReference type="EMBL" id="KAJ8441677.1"/>
    </source>
</evidence>
<keyword evidence="3" id="KW-1185">Reference proteome</keyword>
<gene>
    <name evidence="2" type="ORF">Cgig2_019064</name>
</gene>
<sequence length="224" mass="24989">MNKQRQQTQNDNPIKPQQNLKNPPVLSSSSSSPPLLINPLKRRSPSPSSPRPSPPKFSLSSPQPTSKKRQSVDSRSFSDPKSPEFRRALPRNAPLLGQLPPLPPPPPPSPKLLLRAVSDPVPLTMPISDSKGVKKLSKNLGKTNQVFDEIANGCASKPGRNYTRTCSTRKVDDNGRKMQMMRERFIGAERMEGDWTMIKINCPCGSDYQLLISEVEKKCYYKLV</sequence>
<reference evidence="2" key="1">
    <citation type="submission" date="2022-04" db="EMBL/GenBank/DDBJ databases">
        <title>Carnegiea gigantea Genome sequencing and assembly v2.</title>
        <authorList>
            <person name="Copetti D."/>
            <person name="Sanderson M.J."/>
            <person name="Burquez A."/>
            <person name="Wojciechowski M.F."/>
        </authorList>
    </citation>
    <scope>NUCLEOTIDE SEQUENCE</scope>
    <source>
        <strain evidence="2">SGP5-SGP5p</strain>
        <tissue evidence="2">Aerial part</tissue>
    </source>
</reference>
<feature type="compositionally biased region" description="Polar residues" evidence="1">
    <location>
        <begin position="1"/>
        <end position="18"/>
    </location>
</feature>
<evidence type="ECO:0000313" key="3">
    <source>
        <dbReference type="Proteomes" id="UP001153076"/>
    </source>
</evidence>
<feature type="region of interest" description="Disordered" evidence="1">
    <location>
        <begin position="1"/>
        <end position="113"/>
    </location>
</feature>
<proteinExistence type="predicted"/>
<evidence type="ECO:0000256" key="1">
    <source>
        <dbReference type="SAM" id="MobiDB-lite"/>
    </source>
</evidence>
<dbReference type="OrthoDB" id="10663689at2759"/>
<dbReference type="AlphaFoldDB" id="A0A9Q1KF66"/>
<name>A0A9Q1KF66_9CARY</name>
<feature type="compositionally biased region" description="Pro residues" evidence="1">
    <location>
        <begin position="100"/>
        <end position="110"/>
    </location>
</feature>